<feature type="domain" description="BRCT" evidence="2">
    <location>
        <begin position="197"/>
        <end position="298"/>
    </location>
</feature>
<dbReference type="Pfam" id="PF16892">
    <property type="entry name" value="CHS5_N"/>
    <property type="match status" value="1"/>
</dbReference>
<dbReference type="InterPro" id="IPR013783">
    <property type="entry name" value="Ig-like_fold"/>
</dbReference>
<feature type="compositionally biased region" description="Basic and acidic residues" evidence="1">
    <location>
        <begin position="389"/>
        <end position="414"/>
    </location>
</feature>
<dbReference type="Gene3D" id="2.60.40.10">
    <property type="entry name" value="Immunoglobulins"/>
    <property type="match status" value="1"/>
</dbReference>
<feature type="region of interest" description="Disordered" evidence="1">
    <location>
        <begin position="302"/>
        <end position="448"/>
    </location>
</feature>
<dbReference type="GO" id="GO:0034044">
    <property type="term" value="C:exomer complex"/>
    <property type="evidence" value="ECO:0007669"/>
    <property type="project" value="TreeGrafter"/>
</dbReference>
<dbReference type="InterPro" id="IPR052827">
    <property type="entry name" value="CHS_Export/Cell_Fusion_Reg"/>
</dbReference>
<dbReference type="CDD" id="cd13945">
    <property type="entry name" value="Chs5_N"/>
    <property type="match status" value="1"/>
</dbReference>
<dbReference type="PROSITE" id="PS50853">
    <property type="entry name" value="FN3"/>
    <property type="match status" value="1"/>
</dbReference>
<gene>
    <name evidence="4" type="ORF">I312_03165</name>
</gene>
<feature type="compositionally biased region" description="Polar residues" evidence="1">
    <location>
        <begin position="437"/>
        <end position="448"/>
    </location>
</feature>
<dbReference type="SMART" id="SM00292">
    <property type="entry name" value="BRCT"/>
    <property type="match status" value="1"/>
</dbReference>
<feature type="region of interest" description="Disordered" evidence="1">
    <location>
        <begin position="505"/>
        <end position="530"/>
    </location>
</feature>
<feature type="compositionally biased region" description="Basic residues" evidence="1">
    <location>
        <begin position="717"/>
        <end position="728"/>
    </location>
</feature>
<dbReference type="AlphaFoldDB" id="A0A0D0VLU5"/>
<feature type="domain" description="Fibronectin type-III" evidence="3">
    <location>
        <begin position="104"/>
        <end position="201"/>
    </location>
</feature>
<dbReference type="InterPro" id="IPR001357">
    <property type="entry name" value="BRCT_dom"/>
</dbReference>
<dbReference type="CDD" id="cd17742">
    <property type="entry name" value="BRCT_CHS5_like"/>
    <property type="match status" value="1"/>
</dbReference>
<dbReference type="InterPro" id="IPR003961">
    <property type="entry name" value="FN3_dom"/>
</dbReference>
<proteinExistence type="predicted"/>
<evidence type="ECO:0000259" key="2">
    <source>
        <dbReference type="PROSITE" id="PS50172"/>
    </source>
</evidence>
<dbReference type="Gene3D" id="6.20.120.50">
    <property type="match status" value="1"/>
</dbReference>
<feature type="region of interest" description="Disordered" evidence="1">
    <location>
        <begin position="571"/>
        <end position="756"/>
    </location>
</feature>
<evidence type="ECO:0000313" key="4">
    <source>
        <dbReference type="EMBL" id="KIR47404.1"/>
    </source>
</evidence>
<dbReference type="GO" id="GO:0005802">
    <property type="term" value="C:trans-Golgi network"/>
    <property type="evidence" value="ECO:0007669"/>
    <property type="project" value="TreeGrafter"/>
</dbReference>
<dbReference type="PANTHER" id="PTHR47351:SF1">
    <property type="entry name" value="CHITIN BIOSYNTHESIS PROTEIN CHS5"/>
    <property type="match status" value="1"/>
</dbReference>
<dbReference type="Gene3D" id="3.40.50.10190">
    <property type="entry name" value="BRCT domain"/>
    <property type="match status" value="1"/>
</dbReference>
<dbReference type="PROSITE" id="PS50172">
    <property type="entry name" value="BRCT"/>
    <property type="match status" value="1"/>
</dbReference>
<evidence type="ECO:0000256" key="1">
    <source>
        <dbReference type="SAM" id="MobiDB-lite"/>
    </source>
</evidence>
<dbReference type="InterPro" id="IPR031669">
    <property type="entry name" value="Fn3_2"/>
</dbReference>
<accession>A0A0D0VLU5</accession>
<dbReference type="GO" id="GO:0006893">
    <property type="term" value="P:Golgi to plasma membrane transport"/>
    <property type="evidence" value="ECO:0007669"/>
    <property type="project" value="TreeGrafter"/>
</dbReference>
<feature type="compositionally biased region" description="Polar residues" evidence="1">
    <location>
        <begin position="699"/>
        <end position="714"/>
    </location>
</feature>
<dbReference type="OrthoDB" id="245697at2759"/>
<reference evidence="4" key="1">
    <citation type="submission" date="2015-01" db="EMBL/GenBank/DDBJ databases">
        <title>The Genome Sequence of Cryptococcus gattii CA1280.</title>
        <authorList>
            <consortium name="The Broad Institute Genomics Platform"/>
            <person name="Cuomo C."/>
            <person name="Litvintseva A."/>
            <person name="Chen Y."/>
            <person name="Heitman J."/>
            <person name="Sun S."/>
            <person name="Springer D."/>
            <person name="Dromer F."/>
            <person name="Young S."/>
            <person name="Zeng Q."/>
            <person name="Gargeya S."/>
            <person name="Abouelleil A."/>
            <person name="Alvarado L."/>
            <person name="Chapman S.B."/>
            <person name="Gainer-Dewar J."/>
            <person name="Goldberg J."/>
            <person name="Griggs A."/>
            <person name="Gujja S."/>
            <person name="Hansen M."/>
            <person name="Howarth C."/>
            <person name="Imamovic A."/>
            <person name="Larimer J."/>
            <person name="Murphy C."/>
            <person name="Naylor J."/>
            <person name="Pearson M."/>
            <person name="Priest M."/>
            <person name="Roberts A."/>
            <person name="Saif S."/>
            <person name="Shea T."/>
            <person name="Sykes S."/>
            <person name="Wortman J."/>
            <person name="Nusbaum C."/>
            <person name="Birren B."/>
        </authorList>
    </citation>
    <scope>NUCLEOTIDE SEQUENCE [LARGE SCALE GENOMIC DNA]</scope>
    <source>
        <strain evidence="4">CA1280</strain>
    </source>
</reference>
<dbReference type="SUPFAM" id="SSF52113">
    <property type="entry name" value="BRCT domain"/>
    <property type="match status" value="1"/>
</dbReference>
<sequence>MPSPIATAHAKRLSISTDSSRSKMEQFTFTLGKLDAGMAILLGPNAHLLEFPSLLLPTPSPGTPPLGPGSILTITVSRDLAAEYAAQKAFGDLQNSILNTFSVPPKVPVVRLRNVTQTNVTIEWDRIDVGSAEFRGLEMHRNGQRWGRVGGEYGGGEREKTEWKTGGLQSGEEYTFQLVLKTTAGTYPSNIIRVRTHTMDNLTGLLICFGPLHPPQLVDQLRHCLRQIGARESPYVALDTTHFVCTTPMVGSDEHGRGGGVDPEYQEALRMNLPVVGPGWLFAVADQRKLFPISSYILPSLPSNTSLDTAPPPFRRPSPLKRASLPIPSAPQSPIKDKEDVPRSPSPETIARMSMVPASPTLPSHVPGDFSEQRRESLGAVDIPSVKSPRPEAHEPPRSRSPKPEADGKLDRGFKFPLSNPTSATSSSSQSSPLSRGQISPSTAGDAQVPVTNLASTLVSAPGAAQATYDYADIPVQSFSPPAEIEEEVKRISTPPIVVEEPRVATEQLPTKTEMPVQINGQQERKEEKAQTINEAVKKFDDVVSGVASNLHEESPAPSILPVNVETAINPDADYHAVENSQTGPLENPKPVELEQPAASSEKPPSEESTTKAAETNVLPEVVESLQLIPIKDAEVEDGTGEKEDMDVGSRSPGDNVKIDSSPLPAKKEEDTHSNVGPPKEATIADPEPPSDIIPETVTPATSTPAGSNRSTPVSKSQKKKNKKKKKAQAPATATAPREESEANGNDEGLEDIDLN</sequence>
<organism evidence="4">
    <name type="scientific">Cryptococcus bacillisporus CA1280</name>
    <dbReference type="NCBI Taxonomy" id="1296109"/>
    <lineage>
        <taxon>Eukaryota</taxon>
        <taxon>Fungi</taxon>
        <taxon>Dikarya</taxon>
        <taxon>Basidiomycota</taxon>
        <taxon>Agaricomycotina</taxon>
        <taxon>Tremellomycetes</taxon>
        <taxon>Tremellales</taxon>
        <taxon>Cryptococcaceae</taxon>
        <taxon>Cryptococcus</taxon>
        <taxon>Cryptococcus gattii species complex</taxon>
    </lineage>
</organism>
<dbReference type="CDD" id="cd00063">
    <property type="entry name" value="FN3"/>
    <property type="match status" value="1"/>
</dbReference>
<protein>
    <submittedName>
        <fullName evidence="4">Uncharacterized protein</fullName>
    </submittedName>
</protein>
<feature type="compositionally biased region" description="Low complexity" evidence="1">
    <location>
        <begin position="417"/>
        <end position="435"/>
    </location>
</feature>
<dbReference type="Pfam" id="PF00533">
    <property type="entry name" value="BRCT"/>
    <property type="match status" value="1"/>
</dbReference>
<dbReference type="GO" id="GO:0000747">
    <property type="term" value="P:conjugation with cellular fusion"/>
    <property type="evidence" value="ECO:0007669"/>
    <property type="project" value="TreeGrafter"/>
</dbReference>
<dbReference type="GO" id="GO:0046983">
    <property type="term" value="F:protein dimerization activity"/>
    <property type="evidence" value="ECO:0007669"/>
    <property type="project" value="InterPro"/>
</dbReference>
<dbReference type="Pfam" id="PF16893">
    <property type="entry name" value="fn3_2"/>
    <property type="match status" value="1"/>
</dbReference>
<dbReference type="SUPFAM" id="SSF49265">
    <property type="entry name" value="Fibronectin type III"/>
    <property type="match status" value="1"/>
</dbReference>
<dbReference type="PANTHER" id="PTHR47351">
    <property type="entry name" value="CHITIN BIOSYNTHESIS PROTEIN CHS5"/>
    <property type="match status" value="1"/>
</dbReference>
<dbReference type="EMBL" id="KN847980">
    <property type="protein sequence ID" value="KIR47404.1"/>
    <property type="molecule type" value="Genomic_DNA"/>
</dbReference>
<dbReference type="InterPro" id="IPR036420">
    <property type="entry name" value="BRCT_dom_sf"/>
</dbReference>
<dbReference type="InterPro" id="IPR031673">
    <property type="entry name" value="Chs5_N"/>
</dbReference>
<dbReference type="HOGENOM" id="CLU_021366_0_0_1"/>
<evidence type="ECO:0000259" key="3">
    <source>
        <dbReference type="PROSITE" id="PS50853"/>
    </source>
</evidence>
<name>A0A0D0VLU5_CRYGA</name>
<dbReference type="InterPro" id="IPR036116">
    <property type="entry name" value="FN3_sf"/>
</dbReference>